<dbReference type="InterPro" id="IPR013766">
    <property type="entry name" value="Thioredoxin_domain"/>
</dbReference>
<dbReference type="FunFam" id="3.40.30.10:FF:000320">
    <property type="entry name" value="NHL repeat-containing protein 2"/>
    <property type="match status" value="1"/>
</dbReference>
<reference evidence="3 4" key="1">
    <citation type="submission" date="2019-12" db="EMBL/GenBank/DDBJ databases">
        <authorList>
            <person name="Jiao W.-B."/>
            <person name="Schneeberger K."/>
        </authorList>
    </citation>
    <scope>NUCLEOTIDE SEQUENCE [LARGE SCALE GENOMIC DNA]</scope>
    <source>
        <strain evidence="4">cv. C24</strain>
    </source>
</reference>
<dbReference type="OrthoDB" id="273823at2759"/>
<keyword evidence="1" id="KW-0677">Repeat</keyword>
<dbReference type="SUPFAM" id="SSF101898">
    <property type="entry name" value="NHL repeat"/>
    <property type="match status" value="1"/>
</dbReference>
<feature type="domain" description="Thioredoxin" evidence="2">
    <location>
        <begin position="359"/>
        <end position="536"/>
    </location>
</feature>
<dbReference type="PANTHER" id="PTHR46388:SF2">
    <property type="entry name" value="NHL REPEAT-CONTAINING PROTEIN 2"/>
    <property type="match status" value="1"/>
</dbReference>
<dbReference type="InterPro" id="IPR000033">
    <property type="entry name" value="LDLR_classB_rpt"/>
</dbReference>
<dbReference type="SFLD" id="SFLDS00003">
    <property type="entry name" value="Haloacid_Dehalogenase"/>
    <property type="match status" value="1"/>
</dbReference>
<gene>
    <name evidence="3" type="ORF">C24_LOCUS4683</name>
</gene>
<dbReference type="InterPro" id="IPR023198">
    <property type="entry name" value="PGP-like_dom2"/>
</dbReference>
<dbReference type="Gene3D" id="3.40.30.10">
    <property type="entry name" value="Glutaredoxin"/>
    <property type="match status" value="1"/>
</dbReference>
<dbReference type="PROSITE" id="PS51352">
    <property type="entry name" value="THIOREDOXIN_2"/>
    <property type="match status" value="1"/>
</dbReference>
<dbReference type="Pfam" id="PF01436">
    <property type="entry name" value="NHL"/>
    <property type="match status" value="2"/>
</dbReference>
<dbReference type="InterPro" id="IPR036412">
    <property type="entry name" value="HAD-like_sf"/>
</dbReference>
<evidence type="ECO:0000313" key="3">
    <source>
        <dbReference type="EMBL" id="CAA0299485.1"/>
    </source>
</evidence>
<proteinExistence type="predicted"/>
<dbReference type="Gene3D" id="2.120.10.30">
    <property type="entry name" value="TolB, C-terminal domain"/>
    <property type="match status" value="2"/>
</dbReference>
<dbReference type="SFLD" id="SFLDG01135">
    <property type="entry name" value="C1.5.6:_HAD__Beta-PGM__Phospha"/>
    <property type="match status" value="1"/>
</dbReference>
<dbReference type="InterPro" id="IPR036249">
    <property type="entry name" value="Thioredoxin-like_sf"/>
</dbReference>
<dbReference type="SFLD" id="SFLDG01129">
    <property type="entry name" value="C1.5:_HAD__Beta-PGM__Phosphata"/>
    <property type="match status" value="1"/>
</dbReference>
<dbReference type="PRINTS" id="PR00413">
    <property type="entry name" value="HADHALOGNASE"/>
</dbReference>
<evidence type="ECO:0000313" key="4">
    <source>
        <dbReference type="Proteomes" id="UP000434276"/>
    </source>
</evidence>
<organism evidence="3 4">
    <name type="scientific">Arabidopsis thaliana</name>
    <name type="common">Mouse-ear cress</name>
    <dbReference type="NCBI Taxonomy" id="3702"/>
    <lineage>
        <taxon>Eukaryota</taxon>
        <taxon>Viridiplantae</taxon>
        <taxon>Streptophyta</taxon>
        <taxon>Embryophyta</taxon>
        <taxon>Tracheophyta</taxon>
        <taxon>Spermatophyta</taxon>
        <taxon>Magnoliopsida</taxon>
        <taxon>eudicotyledons</taxon>
        <taxon>Gunneridae</taxon>
        <taxon>Pentapetalae</taxon>
        <taxon>rosids</taxon>
        <taxon>malvids</taxon>
        <taxon>Brassicales</taxon>
        <taxon>Brassicaceae</taxon>
        <taxon>Camelineae</taxon>
        <taxon>Arabidopsis</taxon>
    </lineage>
</organism>
<dbReference type="InterPro" id="IPR045302">
    <property type="entry name" value="NHL2_NHL_rpt_dom"/>
</dbReference>
<dbReference type="SUPFAM" id="SSF52833">
    <property type="entry name" value="Thioredoxin-like"/>
    <property type="match status" value="1"/>
</dbReference>
<dbReference type="SUPFAM" id="SSF56784">
    <property type="entry name" value="HAD-like"/>
    <property type="match status" value="1"/>
</dbReference>
<accession>A0A5S9WMX8</accession>
<evidence type="ECO:0000256" key="1">
    <source>
        <dbReference type="ARBA" id="ARBA00022737"/>
    </source>
</evidence>
<dbReference type="ExpressionAtlas" id="A0A5S9WMX8">
    <property type="expression patterns" value="baseline and differential"/>
</dbReference>
<dbReference type="SMART" id="SM00135">
    <property type="entry name" value="LY"/>
    <property type="match status" value="2"/>
</dbReference>
<dbReference type="InterPro" id="IPR001258">
    <property type="entry name" value="NHL_repeat"/>
</dbReference>
<dbReference type="FunFam" id="2.120.10.30:FF:000123">
    <property type="entry name" value="Chloroplast protein HCF243"/>
    <property type="match status" value="1"/>
</dbReference>
<dbReference type="Gene3D" id="3.40.50.1000">
    <property type="entry name" value="HAD superfamily/HAD-like"/>
    <property type="match status" value="1"/>
</dbReference>
<dbReference type="InterPro" id="IPR011042">
    <property type="entry name" value="6-blade_b-propeller_TolB-like"/>
</dbReference>
<sequence length="1055" mass="114503">MALKLTSPPSVFSQSRRLSSSSLIPIRSKSTFTGFRSRTGVYLSKTTALQSSTKLSVAAESPAATIATDDWGKVSAVLFDMDGVLCNSEDLSRRAAVDVFTEMGVEVTVDDFVPFMGTGEAKFLGGVASVKEVKGFDPDAAKKRFFEIYLDKYAKPESGIGFPGALELVTECKNKGLKVAVASSADRIKVDANLKAAGLSLTMFDAIVSADAFENLKPAPDIFLAAAKILGVPTSECVVIEDALAGVQAAQAANMRCIAVKTTLSEAILKDAGPSMIRDDIGNISINDILTGGSDSTRNSTAMLEENTVSDKTSANGFQGSRRDILRYGSLGIALSCVYFAATNWKAMQYASPKALWNALVGAKSPSFTQNQGEGRVQQFVDYIADLESKQTATTVPEFPSKLDWLNTAPLQFRRDLKGKVVILDFWTYCCINCMHVLPDLEFLEKKYKDMPFTVVGVHSAKFDNEKDLDAIRNAVLRYDISHPVVNDGDMYMWRELGINSWPTFAVVSPNGKVIAQIAGEGHRKDLDDVVAAALTYYGGKNVLDSTPLPTRLEKDNDPRLATSPLKFPGKLAIDTLNNRLFISDSNHNRIIVTDLEGNFIVQIGSSGEEGFQDGSFEDAAFNRPQGLAYNAKKNLLYVADTENHALREIDFVNERVQTLAGNGTKGSDYQGGRKGTKQLLNSPWDVCFEPVNEKVYIAMAGQHQIWEYSVLDRITRVFSGNGYERNLNGSTPQTTSFAQPSGISLGPDLKEAYIADSESSSIRALDLQTGGSRLLAGGDPYFSENLFKFGDNDGVGAEVLLQHPLGVLCANDGQIYLTDSYNHKIKKLDPVTKRVVTVAGTGKAGFKDGKVKGAQLSEPAGLAITENGRLFVADTNNSLIRYIDLNKGEDSEILTLELKGVQPPTPKAKSLKRLRKRASADTKIVKVDSVTSREGDLNLKISLPDGYHFSKEARSKFVVDVEPENAVAIDPTEGTLSPEGSTMLHFKQSSTSASVGKISCKVYYCKEDEVCLYQSVQFEVPFKVESESSASPTITFTVKPRAPDAGGLQLQGTR</sequence>
<dbReference type="Pfam" id="PF13905">
    <property type="entry name" value="Thioredoxin_8"/>
    <property type="match status" value="1"/>
</dbReference>
<dbReference type="Gene3D" id="1.10.150.240">
    <property type="entry name" value="Putative phosphatase, domain 2"/>
    <property type="match status" value="1"/>
</dbReference>
<dbReference type="InterPro" id="IPR006439">
    <property type="entry name" value="HAD-SF_hydro_IA"/>
</dbReference>
<dbReference type="AlphaFoldDB" id="A0A5S9WMX8"/>
<dbReference type="FunFam" id="2.120.10.30:FF:000081">
    <property type="entry name" value="NHL repeat-containing protein 2"/>
    <property type="match status" value="1"/>
</dbReference>
<dbReference type="InterPro" id="IPR012336">
    <property type="entry name" value="Thioredoxin-like_fold"/>
</dbReference>
<dbReference type="InterPro" id="IPR041492">
    <property type="entry name" value="HAD_2"/>
</dbReference>
<protein>
    <recommendedName>
        <fullName evidence="2">Thioredoxin domain-containing protein</fullName>
    </recommendedName>
</protein>
<dbReference type="NCBIfam" id="TIGR01509">
    <property type="entry name" value="HAD-SF-IA-v3"/>
    <property type="match status" value="1"/>
</dbReference>
<dbReference type="CDD" id="cd07505">
    <property type="entry name" value="HAD_BPGM-like"/>
    <property type="match status" value="1"/>
</dbReference>
<dbReference type="FunFam" id="1.10.150.240:FF:000041">
    <property type="entry name" value="Haloacid dehalogenase-like hydrolase domain-containing protein"/>
    <property type="match status" value="1"/>
</dbReference>
<dbReference type="Pfam" id="PF13419">
    <property type="entry name" value="HAD_2"/>
    <property type="match status" value="1"/>
</dbReference>
<name>A0A5S9WMX8_ARATH</name>
<dbReference type="Proteomes" id="UP000434276">
    <property type="component" value="Unassembled WGS sequence"/>
</dbReference>
<dbReference type="InterPro" id="IPR023214">
    <property type="entry name" value="HAD_sf"/>
</dbReference>
<dbReference type="PANTHER" id="PTHR46388">
    <property type="entry name" value="NHL REPEAT-CONTAINING PROTEIN 2"/>
    <property type="match status" value="1"/>
</dbReference>
<dbReference type="EMBL" id="CACSHJ010000087">
    <property type="protein sequence ID" value="CAA0299485.1"/>
    <property type="molecule type" value="Genomic_DNA"/>
</dbReference>
<dbReference type="CDD" id="cd14951">
    <property type="entry name" value="NHL-2_like"/>
    <property type="match status" value="1"/>
</dbReference>
<evidence type="ECO:0000259" key="2">
    <source>
        <dbReference type="PROSITE" id="PS51352"/>
    </source>
</evidence>